<accession>A0ABR3D7E0</accession>
<reference evidence="3 4" key="1">
    <citation type="submission" date="2023-09" db="EMBL/GenBank/DDBJ databases">
        <title>Multi-omics analysis of a traditional fermented food reveals byproduct-associated fungal strains for waste-to-food upcycling.</title>
        <authorList>
            <consortium name="Lawrence Berkeley National Laboratory"/>
            <person name="Rekdal V.M."/>
            <person name="Villalobos-Escobedo J.M."/>
            <person name="Rodriguez-Valeron N."/>
            <person name="Garcia M.O."/>
            <person name="Vasquez D.P."/>
            <person name="Damayanti I."/>
            <person name="Sorensen P.M."/>
            <person name="Baidoo E.E."/>
            <person name="De Carvalho A.C."/>
            <person name="Riley R."/>
            <person name="Lipzen A."/>
            <person name="He G."/>
            <person name="Yan M."/>
            <person name="Haridas S."/>
            <person name="Daum C."/>
            <person name="Yoshinaga Y."/>
            <person name="Ng V."/>
            <person name="Grigoriev I.V."/>
            <person name="Munk R."/>
            <person name="Nuraida L."/>
            <person name="Wijaya C.H."/>
            <person name="Morales P.-C."/>
            <person name="Keasling J.D."/>
        </authorList>
    </citation>
    <scope>NUCLEOTIDE SEQUENCE [LARGE SCALE GENOMIC DNA]</scope>
    <source>
        <strain evidence="3 4">FGSC 2613</strain>
    </source>
</reference>
<name>A0ABR3D7E0_NEUIN</name>
<proteinExistence type="predicted"/>
<protein>
    <submittedName>
        <fullName evidence="3">Uncharacterized protein</fullName>
    </submittedName>
</protein>
<evidence type="ECO:0000256" key="2">
    <source>
        <dbReference type="SAM" id="SignalP"/>
    </source>
</evidence>
<dbReference type="EMBL" id="JAVLET010000007">
    <property type="protein sequence ID" value="KAL0468587.1"/>
    <property type="molecule type" value="Genomic_DNA"/>
</dbReference>
<organism evidence="3 4">
    <name type="scientific">Neurospora intermedia</name>
    <dbReference type="NCBI Taxonomy" id="5142"/>
    <lineage>
        <taxon>Eukaryota</taxon>
        <taxon>Fungi</taxon>
        <taxon>Dikarya</taxon>
        <taxon>Ascomycota</taxon>
        <taxon>Pezizomycotina</taxon>
        <taxon>Sordariomycetes</taxon>
        <taxon>Sordariomycetidae</taxon>
        <taxon>Sordariales</taxon>
        <taxon>Sordariaceae</taxon>
        <taxon>Neurospora</taxon>
    </lineage>
</organism>
<feature type="signal peptide" evidence="2">
    <location>
        <begin position="1"/>
        <end position="21"/>
    </location>
</feature>
<keyword evidence="2" id="KW-0732">Signal</keyword>
<gene>
    <name evidence="3" type="ORF">QR685DRAFT_599193</name>
</gene>
<feature type="chain" id="PRO_5046893038" evidence="2">
    <location>
        <begin position="22"/>
        <end position="146"/>
    </location>
</feature>
<evidence type="ECO:0000313" key="3">
    <source>
        <dbReference type="EMBL" id="KAL0468587.1"/>
    </source>
</evidence>
<dbReference type="Proteomes" id="UP001451303">
    <property type="component" value="Unassembled WGS sequence"/>
</dbReference>
<evidence type="ECO:0000256" key="1">
    <source>
        <dbReference type="SAM" id="MobiDB-lite"/>
    </source>
</evidence>
<comment type="caution">
    <text evidence="3">The sequence shown here is derived from an EMBL/GenBank/DDBJ whole genome shotgun (WGS) entry which is preliminary data.</text>
</comment>
<feature type="compositionally biased region" description="Basic and acidic residues" evidence="1">
    <location>
        <begin position="74"/>
        <end position="91"/>
    </location>
</feature>
<keyword evidence="4" id="KW-1185">Reference proteome</keyword>
<feature type="region of interest" description="Disordered" evidence="1">
    <location>
        <begin position="49"/>
        <end position="103"/>
    </location>
</feature>
<sequence>MASFFSSLFTILTVYFAAVPSQRNQKVAGDHVQNQSQFLAGHAAGLAVRPSASSSPAHCSRYPDELKSNTSIATDDKTHDWSQNSDGERPRSSISQLTPRPGALDTRREFVSVAPVHWSREAQEYQIDSRWRISCNTAVACHTESR</sequence>
<evidence type="ECO:0000313" key="4">
    <source>
        <dbReference type="Proteomes" id="UP001451303"/>
    </source>
</evidence>